<feature type="transmembrane region" description="Helical" evidence="2">
    <location>
        <begin position="269"/>
        <end position="290"/>
    </location>
</feature>
<keyword evidence="3" id="KW-0732">Signal</keyword>
<keyword evidence="2" id="KW-1133">Transmembrane helix</keyword>
<feature type="coiled-coil region" evidence="1">
    <location>
        <begin position="69"/>
        <end position="96"/>
    </location>
</feature>
<dbReference type="NCBIfam" id="TIGR01477">
    <property type="entry name" value="RIFIN"/>
    <property type="match status" value="1"/>
</dbReference>
<protein>
    <recommendedName>
        <fullName evidence="6">Rifin</fullName>
    </recommendedName>
</protein>
<dbReference type="EMBL" id="KI927375">
    <property type="protein sequence ID" value="ETW55294.1"/>
    <property type="molecule type" value="Genomic_DNA"/>
</dbReference>
<evidence type="ECO:0008006" key="6">
    <source>
        <dbReference type="Google" id="ProtNLM"/>
    </source>
</evidence>
<dbReference type="Pfam" id="PF02009">
    <property type="entry name" value="RIFIN"/>
    <property type="match status" value="1"/>
</dbReference>
<organism evidence="4 5">
    <name type="scientific">Plasmodium falciparum (isolate Palo Alto / Uganda)</name>
    <dbReference type="NCBI Taxonomy" id="57270"/>
    <lineage>
        <taxon>Eukaryota</taxon>
        <taxon>Sar</taxon>
        <taxon>Alveolata</taxon>
        <taxon>Apicomplexa</taxon>
        <taxon>Aconoidasida</taxon>
        <taxon>Haemosporida</taxon>
        <taxon>Plasmodiidae</taxon>
        <taxon>Plasmodium</taxon>
        <taxon>Plasmodium (Laverania)</taxon>
    </lineage>
</organism>
<reference evidence="4 5" key="2">
    <citation type="submission" date="2013-02" db="EMBL/GenBank/DDBJ databases">
        <title>The Genome Sequence of Plasmodium falciparum Palo Alto/Uganda.</title>
        <authorList>
            <consortium name="The Broad Institute Genome Sequencing Platform"/>
            <consortium name="The Broad Institute Genome Sequencing Center for Infectious Disease"/>
            <person name="Neafsey D."/>
            <person name="Cheeseman I."/>
            <person name="Volkman S."/>
            <person name="Adams J."/>
            <person name="Walker B."/>
            <person name="Young S.K."/>
            <person name="Zeng Q."/>
            <person name="Gargeya S."/>
            <person name="Fitzgerald M."/>
            <person name="Haas B."/>
            <person name="Abouelleil A."/>
            <person name="Alvarado L."/>
            <person name="Arachchi H.M."/>
            <person name="Berlin A.M."/>
            <person name="Chapman S.B."/>
            <person name="Dewar J."/>
            <person name="Goldberg J."/>
            <person name="Griggs A."/>
            <person name="Gujja S."/>
            <person name="Hansen M."/>
            <person name="Howarth C."/>
            <person name="Imamovic A."/>
            <person name="Larimer J."/>
            <person name="McCowan C."/>
            <person name="Murphy C."/>
            <person name="Neiman D."/>
            <person name="Pearson M."/>
            <person name="Priest M."/>
            <person name="Roberts A."/>
            <person name="Saif S."/>
            <person name="Shea T."/>
            <person name="Sisk P."/>
            <person name="Sykes S."/>
            <person name="Wortman J."/>
            <person name="Nusbaum C."/>
            <person name="Birren B."/>
        </authorList>
    </citation>
    <scope>NUCLEOTIDE SEQUENCE [LARGE SCALE GENOMIC DNA]</scope>
    <source>
        <strain evidence="4 5">Palo Alto/Uganda</strain>
    </source>
</reference>
<proteinExistence type="predicted"/>
<evidence type="ECO:0000313" key="5">
    <source>
        <dbReference type="Proteomes" id="UP000019103"/>
    </source>
</evidence>
<dbReference type="Proteomes" id="UP000019103">
    <property type="component" value="Unassembled WGS sequence"/>
</dbReference>
<evidence type="ECO:0000256" key="1">
    <source>
        <dbReference type="SAM" id="Coils"/>
    </source>
</evidence>
<evidence type="ECO:0000256" key="3">
    <source>
        <dbReference type="SAM" id="SignalP"/>
    </source>
</evidence>
<gene>
    <name evidence="4" type="ORF">PFUGPA_02717</name>
</gene>
<reference evidence="4 5" key="1">
    <citation type="submission" date="2013-02" db="EMBL/GenBank/DDBJ databases">
        <title>The Genome Annotation of Plasmodium falciparum Palo Alto/Uganda.</title>
        <authorList>
            <consortium name="The Broad Institute Genome Sequencing Platform"/>
            <consortium name="The Broad Institute Genome Sequencing Center for Infectious Disease"/>
            <person name="Neafsey D."/>
            <person name="Hoffman S."/>
            <person name="Volkman S."/>
            <person name="Rosenthal P."/>
            <person name="Walker B."/>
            <person name="Young S.K."/>
            <person name="Zeng Q."/>
            <person name="Gargeya S."/>
            <person name="Fitzgerald M."/>
            <person name="Haas B."/>
            <person name="Abouelleil A."/>
            <person name="Allen A.W."/>
            <person name="Alvarado L."/>
            <person name="Arachchi H.M."/>
            <person name="Berlin A.M."/>
            <person name="Chapman S.B."/>
            <person name="Gainer-Dewar J."/>
            <person name="Goldberg J."/>
            <person name="Griggs A."/>
            <person name="Gujja S."/>
            <person name="Hansen M."/>
            <person name="Howarth C."/>
            <person name="Imamovic A."/>
            <person name="Ireland A."/>
            <person name="Larimer J."/>
            <person name="McCowan C."/>
            <person name="Murphy C."/>
            <person name="Pearson M."/>
            <person name="Poon T.W."/>
            <person name="Priest M."/>
            <person name="Roberts A."/>
            <person name="Saif S."/>
            <person name="Shea T."/>
            <person name="Sisk P."/>
            <person name="Sykes S."/>
            <person name="Wortman J."/>
            <person name="Nusbaum C."/>
            <person name="Birren B."/>
        </authorList>
    </citation>
    <scope>NUCLEOTIDE SEQUENCE [LARGE SCALE GENOMIC DNA]</scope>
    <source>
        <strain evidence="4 5">Palo Alto/Uganda</strain>
    </source>
</reference>
<dbReference type="AlphaFoldDB" id="W4IZQ1"/>
<dbReference type="InterPro" id="IPR006373">
    <property type="entry name" value="VSA_Rifin"/>
</dbReference>
<keyword evidence="1" id="KW-0175">Coiled coil</keyword>
<evidence type="ECO:0000313" key="4">
    <source>
        <dbReference type="EMBL" id="ETW55294.1"/>
    </source>
</evidence>
<name>W4IZQ1_PLAFP</name>
<keyword evidence="2" id="KW-0472">Membrane</keyword>
<dbReference type="OrthoDB" id="10615630at2759"/>
<accession>W4IZQ1</accession>
<feature type="signal peptide" evidence="3">
    <location>
        <begin position="1"/>
        <end position="21"/>
    </location>
</feature>
<keyword evidence="2" id="KW-0812">Transmembrane</keyword>
<evidence type="ECO:0000256" key="2">
    <source>
        <dbReference type="SAM" id="Phobius"/>
    </source>
</evidence>
<sequence>MKLHCSKILLFFFPSYILVTSYHVYSKNKPSITPHHTPITTSRVLSECDLYIRKYDNDEDMKSVKENFDRRTSQRFEEYEERIQEKRRKCKEQCDKDIQEIIEKDRMDKSLAEKVEKCCLICGCGLGGGVAPFVGLFGGITISELKKVAAAASTQAGIEEAIKGVGSIFHLEAGSTMEWTNMINAENYSNKMSLVEIVTILKNKCEDGQVVGDSLFCSASNSIAESGDTFEFSKNISVMAADAAEAARKAASNKLAEMTSVGTICSNPVVISAIVVVIIAVILLIIYLILRYRRKKKMNKKDHYTKLLKE</sequence>
<feature type="chain" id="PRO_5004844574" description="Rifin" evidence="3">
    <location>
        <begin position="22"/>
        <end position="310"/>
    </location>
</feature>